<dbReference type="RefSeq" id="WP_367957783.1">
    <property type="nucleotide sequence ID" value="NZ_JBAKFH010000006.1"/>
</dbReference>
<dbReference type="PANTHER" id="PTHR36838:SF4">
    <property type="entry name" value="AUXIN EFFLUX CARRIER FAMILY PROTEIN"/>
    <property type="match status" value="1"/>
</dbReference>
<evidence type="ECO:0000256" key="2">
    <source>
        <dbReference type="ARBA" id="ARBA00010145"/>
    </source>
</evidence>
<keyword evidence="3" id="KW-0813">Transport</keyword>
<evidence type="ECO:0000256" key="4">
    <source>
        <dbReference type="ARBA" id="ARBA00022475"/>
    </source>
</evidence>
<feature type="transmembrane region" description="Helical" evidence="8">
    <location>
        <begin position="280"/>
        <end position="306"/>
    </location>
</feature>
<feature type="transmembrane region" description="Helical" evidence="8">
    <location>
        <begin position="41"/>
        <end position="58"/>
    </location>
</feature>
<keyword evidence="4" id="KW-1003">Cell membrane</keyword>
<dbReference type="InterPro" id="IPR038770">
    <property type="entry name" value="Na+/solute_symporter_sf"/>
</dbReference>
<accession>A0ABV3TAS1</accession>
<dbReference type="PANTHER" id="PTHR36838">
    <property type="entry name" value="AUXIN EFFLUX CARRIER FAMILY PROTEIN"/>
    <property type="match status" value="1"/>
</dbReference>
<dbReference type="Proteomes" id="UP001556709">
    <property type="component" value="Unassembled WGS sequence"/>
</dbReference>
<feature type="transmembrane region" description="Helical" evidence="8">
    <location>
        <begin position="169"/>
        <end position="190"/>
    </location>
</feature>
<protein>
    <submittedName>
        <fullName evidence="9">AEC family transporter</fullName>
    </submittedName>
</protein>
<name>A0ABV3TAS1_9GAMM</name>
<comment type="subcellular location">
    <subcellularLocation>
        <location evidence="1">Cell membrane</location>
        <topology evidence="1">Multi-pass membrane protein</topology>
    </subcellularLocation>
</comment>
<evidence type="ECO:0000256" key="7">
    <source>
        <dbReference type="ARBA" id="ARBA00023136"/>
    </source>
</evidence>
<feature type="transmembrane region" description="Helical" evidence="8">
    <location>
        <begin position="65"/>
        <end position="86"/>
    </location>
</feature>
<evidence type="ECO:0000313" key="9">
    <source>
        <dbReference type="EMBL" id="MEX0468722.1"/>
    </source>
</evidence>
<evidence type="ECO:0000256" key="3">
    <source>
        <dbReference type="ARBA" id="ARBA00022448"/>
    </source>
</evidence>
<feature type="transmembrane region" description="Helical" evidence="8">
    <location>
        <begin position="255"/>
        <end position="273"/>
    </location>
</feature>
<evidence type="ECO:0000256" key="6">
    <source>
        <dbReference type="ARBA" id="ARBA00022989"/>
    </source>
</evidence>
<dbReference type="InterPro" id="IPR004776">
    <property type="entry name" value="Mem_transp_PIN-like"/>
</dbReference>
<reference evidence="9 10" key="1">
    <citation type="submission" date="2024-02" db="EMBL/GenBank/DDBJ databases">
        <title>New especies of Spiribacter isolated from saline water.</title>
        <authorList>
            <person name="Leon M.J."/>
            <person name="De La Haba R."/>
            <person name="Sanchez-Porro C."/>
            <person name="Ventosa A."/>
        </authorList>
    </citation>
    <scope>NUCLEOTIDE SEQUENCE [LARGE SCALE GENOMIC DNA]</scope>
    <source>
        <strain evidence="10">ag22IC6-390</strain>
    </source>
</reference>
<feature type="transmembrane region" description="Helical" evidence="8">
    <location>
        <begin position="229"/>
        <end position="249"/>
    </location>
</feature>
<sequence length="310" mass="31763">MNTLAAILGALVPLFGLIVIGAALARADFPGEGFWPDLGRLIYFFLFPALLIESLATADVDPARLVPVFLAAGGTIALGSALTFALQPLLRLNGPDLTSLYQGGIRFNTYLGIAVVLAVYGEPAMAVTAVVIAIMVPLINLGCVLVLSRFNNTPTTAAYIAGSLVKNPLIIGCVLGLLLNVGGIGLHPWLSSLLEIAGSAAVPLGLISVGAGLRMGALRRTGAPMVGAAAVKLIAMPAIAWALAVGIGLSTLETQVLVLFAALPTATSAYILARQMGGNFRLVAGMLTLQTAISALTLPLVLALLARHLG</sequence>
<dbReference type="Gene3D" id="1.20.1530.20">
    <property type="match status" value="1"/>
</dbReference>
<keyword evidence="6 8" id="KW-1133">Transmembrane helix</keyword>
<gene>
    <name evidence="9" type="ORF">V6X73_03125</name>
</gene>
<evidence type="ECO:0000256" key="8">
    <source>
        <dbReference type="SAM" id="Phobius"/>
    </source>
</evidence>
<dbReference type="EMBL" id="JBAKFM010000001">
    <property type="protein sequence ID" value="MEX0468722.1"/>
    <property type="molecule type" value="Genomic_DNA"/>
</dbReference>
<evidence type="ECO:0000313" key="10">
    <source>
        <dbReference type="Proteomes" id="UP001556709"/>
    </source>
</evidence>
<organism evidence="9 10">
    <name type="scientific">Spiribacter pallidus</name>
    <dbReference type="NCBI Taxonomy" id="1987936"/>
    <lineage>
        <taxon>Bacteria</taxon>
        <taxon>Pseudomonadati</taxon>
        <taxon>Pseudomonadota</taxon>
        <taxon>Gammaproteobacteria</taxon>
        <taxon>Chromatiales</taxon>
        <taxon>Ectothiorhodospiraceae</taxon>
        <taxon>Spiribacter</taxon>
    </lineage>
</organism>
<comment type="similarity">
    <text evidence="2">Belongs to the auxin efflux carrier (TC 2.A.69) family.</text>
</comment>
<keyword evidence="10" id="KW-1185">Reference proteome</keyword>
<proteinExistence type="inferred from homology"/>
<evidence type="ECO:0000256" key="5">
    <source>
        <dbReference type="ARBA" id="ARBA00022692"/>
    </source>
</evidence>
<evidence type="ECO:0000256" key="1">
    <source>
        <dbReference type="ARBA" id="ARBA00004651"/>
    </source>
</evidence>
<keyword evidence="7 8" id="KW-0472">Membrane</keyword>
<feature type="transmembrane region" description="Helical" evidence="8">
    <location>
        <begin position="124"/>
        <end position="148"/>
    </location>
</feature>
<feature type="transmembrane region" description="Helical" evidence="8">
    <location>
        <begin position="196"/>
        <end position="217"/>
    </location>
</feature>
<keyword evidence="5 8" id="KW-0812">Transmembrane</keyword>
<dbReference type="Pfam" id="PF03547">
    <property type="entry name" value="Mem_trans"/>
    <property type="match status" value="1"/>
</dbReference>
<comment type="caution">
    <text evidence="9">The sequence shown here is derived from an EMBL/GenBank/DDBJ whole genome shotgun (WGS) entry which is preliminary data.</text>
</comment>